<accession>A0ABS0LI34</accession>
<dbReference type="Proteomes" id="UP000823401">
    <property type="component" value="Unassembled WGS sequence"/>
</dbReference>
<evidence type="ECO:0000313" key="2">
    <source>
        <dbReference type="Proteomes" id="UP000823401"/>
    </source>
</evidence>
<comment type="caution">
    <text evidence="1">The sequence shown here is derived from an EMBL/GenBank/DDBJ whole genome shotgun (WGS) entry which is preliminary data.</text>
</comment>
<sequence length="85" mass="9799">MNKHILEYSIEINTPNMEFGIRPLNFNNAEHIIVYDDTKLLAIWSDGVVIQYESFPNVKKTKVFSNSPLSLDEDFPSDRPELVIS</sequence>
<dbReference type="RefSeq" id="WP_197103142.1">
    <property type="nucleotide sequence ID" value="NZ_JACCEL010000001.1"/>
</dbReference>
<dbReference type="EMBL" id="JACCEL010000001">
    <property type="protein sequence ID" value="MBG9977260.1"/>
    <property type="molecule type" value="Genomic_DNA"/>
</dbReference>
<reference evidence="1 2" key="1">
    <citation type="submission" date="2020-07" db="EMBL/GenBank/DDBJ databases">
        <title>Facklamia lactis sp. nov., isolated from raw milk.</title>
        <authorList>
            <person name="Doll E.V."/>
            <person name="Huptas C."/>
            <person name="Staib L."/>
            <person name="Wenning M."/>
            <person name="Scherer S."/>
        </authorList>
    </citation>
    <scope>NUCLEOTIDE SEQUENCE [LARGE SCALE GENOMIC DNA]</scope>
    <source>
        <strain evidence="1 2">DSM 104272</strain>
    </source>
</reference>
<name>A0ABS0LI34_9LACT</name>
<protein>
    <submittedName>
        <fullName evidence="1">Uncharacterized protein</fullName>
    </submittedName>
</protein>
<gene>
    <name evidence="1" type="ORF">HYQ42_00550</name>
</gene>
<evidence type="ECO:0000313" key="1">
    <source>
        <dbReference type="EMBL" id="MBG9977260.1"/>
    </source>
</evidence>
<keyword evidence="2" id="KW-1185">Reference proteome</keyword>
<proteinExistence type="predicted"/>
<organism evidence="1 2">
    <name type="scientific">Ruoffia tabacinasalis</name>
    <dbReference type="NCBI Taxonomy" id="87458"/>
    <lineage>
        <taxon>Bacteria</taxon>
        <taxon>Bacillati</taxon>
        <taxon>Bacillota</taxon>
        <taxon>Bacilli</taxon>
        <taxon>Lactobacillales</taxon>
        <taxon>Aerococcaceae</taxon>
        <taxon>Ruoffia</taxon>
    </lineage>
</organism>